<evidence type="ECO:0000313" key="9">
    <source>
        <dbReference type="Proteomes" id="UP000547528"/>
    </source>
</evidence>
<feature type="region of interest" description="Disordered" evidence="5">
    <location>
        <begin position="30"/>
        <end position="75"/>
    </location>
</feature>
<dbReference type="Gene3D" id="3.30.1330.60">
    <property type="entry name" value="OmpA-like domain"/>
    <property type="match status" value="1"/>
</dbReference>
<dbReference type="PRINTS" id="PR01021">
    <property type="entry name" value="OMPADOMAIN"/>
</dbReference>
<keyword evidence="6" id="KW-0732">Signal</keyword>
<feature type="signal peptide" evidence="6">
    <location>
        <begin position="1"/>
        <end position="20"/>
    </location>
</feature>
<evidence type="ECO:0000256" key="4">
    <source>
        <dbReference type="PROSITE-ProRule" id="PRU00473"/>
    </source>
</evidence>
<feature type="region of interest" description="Disordered" evidence="5">
    <location>
        <begin position="234"/>
        <end position="257"/>
    </location>
</feature>
<dbReference type="InterPro" id="IPR006664">
    <property type="entry name" value="OMP_bac"/>
</dbReference>
<gene>
    <name evidence="8" type="ORF">FHX47_001139</name>
</gene>
<dbReference type="GO" id="GO:0009279">
    <property type="term" value="C:cell outer membrane"/>
    <property type="evidence" value="ECO:0007669"/>
    <property type="project" value="UniProtKB-SubCell"/>
</dbReference>
<evidence type="ECO:0000256" key="1">
    <source>
        <dbReference type="ARBA" id="ARBA00004442"/>
    </source>
</evidence>
<feature type="compositionally biased region" description="Acidic residues" evidence="5">
    <location>
        <begin position="47"/>
        <end position="60"/>
    </location>
</feature>
<evidence type="ECO:0000256" key="2">
    <source>
        <dbReference type="ARBA" id="ARBA00023136"/>
    </source>
</evidence>
<reference evidence="8 9" key="1">
    <citation type="submission" date="2020-08" db="EMBL/GenBank/DDBJ databases">
        <title>Sequencing the genomes of 1000 actinobacteria strains.</title>
        <authorList>
            <person name="Klenk H.-P."/>
        </authorList>
    </citation>
    <scope>NUCLEOTIDE SEQUENCE [LARGE SCALE GENOMIC DNA]</scope>
    <source>
        <strain evidence="8 9">DSM 28238</strain>
    </source>
</reference>
<feature type="compositionally biased region" description="Acidic residues" evidence="5">
    <location>
        <begin position="429"/>
        <end position="440"/>
    </location>
</feature>
<organism evidence="8 9">
    <name type="scientific">Garicola koreensis</name>
    <dbReference type="NCBI Taxonomy" id="1262554"/>
    <lineage>
        <taxon>Bacteria</taxon>
        <taxon>Bacillati</taxon>
        <taxon>Actinomycetota</taxon>
        <taxon>Actinomycetes</taxon>
        <taxon>Micrococcales</taxon>
        <taxon>Micrococcaceae</taxon>
        <taxon>Garicola</taxon>
    </lineage>
</organism>
<dbReference type="InterPro" id="IPR050330">
    <property type="entry name" value="Bact_OuterMem_StrucFunc"/>
</dbReference>
<feature type="compositionally biased region" description="Polar residues" evidence="5">
    <location>
        <begin position="236"/>
        <end position="254"/>
    </location>
</feature>
<dbReference type="InterPro" id="IPR006665">
    <property type="entry name" value="OmpA-like"/>
</dbReference>
<evidence type="ECO:0000259" key="7">
    <source>
        <dbReference type="PROSITE" id="PS51123"/>
    </source>
</evidence>
<evidence type="ECO:0000256" key="5">
    <source>
        <dbReference type="SAM" id="MobiDB-lite"/>
    </source>
</evidence>
<dbReference type="Pfam" id="PF00691">
    <property type="entry name" value="OmpA"/>
    <property type="match status" value="1"/>
</dbReference>
<keyword evidence="3" id="KW-0998">Cell outer membrane</keyword>
<evidence type="ECO:0000256" key="3">
    <source>
        <dbReference type="ARBA" id="ARBA00023237"/>
    </source>
</evidence>
<keyword evidence="2 4" id="KW-0472">Membrane</keyword>
<accession>A0A7W5XKZ0</accession>
<proteinExistence type="predicted"/>
<dbReference type="RefSeq" id="WP_183357944.1">
    <property type="nucleotide sequence ID" value="NZ_BAABKR010000001.1"/>
</dbReference>
<dbReference type="EMBL" id="JACIBT010000002">
    <property type="protein sequence ID" value="MBB3667520.1"/>
    <property type="molecule type" value="Genomic_DNA"/>
</dbReference>
<comment type="caution">
    <text evidence="8">The sequence shown here is derived from an EMBL/GenBank/DDBJ whole genome shotgun (WGS) entry which is preliminary data.</text>
</comment>
<dbReference type="PANTHER" id="PTHR30329:SF21">
    <property type="entry name" value="LIPOPROTEIN YIAD-RELATED"/>
    <property type="match status" value="1"/>
</dbReference>
<dbReference type="PROSITE" id="PS51123">
    <property type="entry name" value="OMPA_2"/>
    <property type="match status" value="1"/>
</dbReference>
<dbReference type="CDD" id="cd07185">
    <property type="entry name" value="OmpA_C-like"/>
    <property type="match status" value="1"/>
</dbReference>
<feature type="domain" description="OmpA-like" evidence="7">
    <location>
        <begin position="304"/>
        <end position="426"/>
    </location>
</feature>
<comment type="subcellular location">
    <subcellularLocation>
        <location evidence="1">Cell outer membrane</location>
    </subcellularLocation>
</comment>
<evidence type="ECO:0000256" key="6">
    <source>
        <dbReference type="SAM" id="SignalP"/>
    </source>
</evidence>
<dbReference type="AlphaFoldDB" id="A0A7W5XKZ0"/>
<dbReference type="InterPro" id="IPR036737">
    <property type="entry name" value="OmpA-like_sf"/>
</dbReference>
<feature type="region of interest" description="Disordered" evidence="5">
    <location>
        <begin position="392"/>
        <end position="440"/>
    </location>
</feature>
<dbReference type="PANTHER" id="PTHR30329">
    <property type="entry name" value="STATOR ELEMENT OF FLAGELLAR MOTOR COMPLEX"/>
    <property type="match status" value="1"/>
</dbReference>
<keyword evidence="9" id="KW-1185">Reference proteome</keyword>
<feature type="chain" id="PRO_5038386403" evidence="6">
    <location>
        <begin position="21"/>
        <end position="440"/>
    </location>
</feature>
<protein>
    <submittedName>
        <fullName evidence="8">Outer membrane protein OmpA-like peptidoglycan-associated protein</fullName>
    </submittedName>
</protein>
<name>A0A7W5XKZ0_9MICC</name>
<sequence>MTTTTWLRAGSGMVALTALALTACVPEETAEFQEAGSASSPQPDNEAVSDESGETNEPETADAAAESSPSDDGEDVLIAEVDAPVTFEECEDAEESDEATVTWLDDVVAEEQRFEGVAAETVEIDGEEIEIPGVPDVVVPERVGQAGCIIEFDAPANCMAEVAISSAYIPGFTIPERTIPEVVLPDGTVLEEVVVPAEEAEAQHIEGDHHEQVCQVEEDEVGEGEAVSNVARGNISRGNLGQSNTAQANASRGNTRTDEGDFISGTFLSGVFSSGIFVPGVFVEGDFMAGYRLEGSDHTERSEEDESVSYTTEGDVLFDSDEYEMRSDAAGELEAIAEDIGERDDDYAIEVEGHTDDLPTSVYDDNYELSELRAESVVDWLVDNAGVDEDSITAEGLGQDYPRADNNSDEGRQQNRRVVITVQPQGYEPEVDYELEDAEE</sequence>
<dbReference type="SUPFAM" id="SSF103088">
    <property type="entry name" value="OmpA-like"/>
    <property type="match status" value="1"/>
</dbReference>
<evidence type="ECO:0000313" key="8">
    <source>
        <dbReference type="EMBL" id="MBB3667520.1"/>
    </source>
</evidence>
<dbReference type="Proteomes" id="UP000547528">
    <property type="component" value="Unassembled WGS sequence"/>
</dbReference>